<sequence length="128" mass="14943">MQCDIMDHYEYGTVSLGKRKSSLTDERSPKKAATKPLIQLGRYLTASDEQTRELRQHLERRLSHLEELEKQMMEQLEEKKKQQREVEEQSLLSQFVVACEMANIAPDANAAQMFSLARRKFLTGKRKE</sequence>
<feature type="coiled-coil region" evidence="1">
    <location>
        <begin position="48"/>
        <end position="92"/>
    </location>
</feature>
<proteinExistence type="predicted"/>
<keyword evidence="1" id="KW-0175">Coiled coil</keyword>
<organism evidence="2">
    <name type="scientific">Marseillevirus sp</name>
    <dbReference type="NCBI Taxonomy" id="2809551"/>
    <lineage>
        <taxon>Viruses</taxon>
        <taxon>Varidnaviria</taxon>
        <taxon>Bamfordvirae</taxon>
        <taxon>Nucleocytoviricota</taxon>
        <taxon>Megaviricetes</taxon>
        <taxon>Pimascovirales</taxon>
        <taxon>Pimascovirales incertae sedis</taxon>
        <taxon>Marseilleviridae</taxon>
        <taxon>Marseillevirus</taxon>
    </lineage>
</organism>
<dbReference type="EMBL" id="OR343188">
    <property type="protein sequence ID" value="WNL49662.1"/>
    <property type="molecule type" value="Genomic_DNA"/>
</dbReference>
<reference evidence="2" key="1">
    <citation type="submission" date="2023-07" db="EMBL/GenBank/DDBJ databases">
        <authorList>
            <person name="Xia Y."/>
        </authorList>
    </citation>
    <scope>NUCLEOTIDE SEQUENCE</scope>
    <source>
        <strain evidence="2">F</strain>
    </source>
</reference>
<gene>
    <name evidence="2" type="ORF">MarFTMF_146</name>
</gene>
<accession>A0AA96ER92</accession>
<evidence type="ECO:0000256" key="1">
    <source>
        <dbReference type="SAM" id="Coils"/>
    </source>
</evidence>
<evidence type="ECO:0000313" key="2">
    <source>
        <dbReference type="EMBL" id="WNL49662.1"/>
    </source>
</evidence>
<protein>
    <submittedName>
        <fullName evidence="2">Uncharacterized protein</fullName>
    </submittedName>
</protein>
<name>A0AA96ER92_9VIRU</name>